<evidence type="ECO:0008006" key="4">
    <source>
        <dbReference type="Google" id="ProtNLM"/>
    </source>
</evidence>
<evidence type="ECO:0000313" key="2">
    <source>
        <dbReference type="EMBL" id="THF62174.1"/>
    </source>
</evidence>
<protein>
    <recommendedName>
        <fullName evidence="4">ABC transport system substrate-binding protein</fullName>
    </recommendedName>
</protein>
<dbReference type="Pfam" id="PF04392">
    <property type="entry name" value="ABC_sub_bind"/>
    <property type="match status" value="1"/>
</dbReference>
<dbReference type="AlphaFoldDB" id="A0A4S4AQZ9"/>
<dbReference type="OrthoDB" id="9178917at2"/>
<sequence>MPSCLHRIIVFAAVCLLAAPAAHAHEVALVLTQKGGAYGTFAEALAAAAGGRHRIELAGNLEDGVDAAVLERAAVIVAAGAPAMDEIARRGTRPTLGVLVGRSQFDGLRRDLPNARLSAIVLDQPAERHLALVRAILPDAQRVGILFGPASSSLAPAFGDAARSAGLALGGQHISTAGELLPALERLLESSDALLALADPLVSGPTAARTLLLTSYRYRRPVFAYSRAYVEAGALAAVFSTPEDAAREVAAWLDGAPRSGSPQLPDVRAPRGFDIAINRQVARALGLEVPDNAGVLERLRGGNRP</sequence>
<dbReference type="Gene3D" id="3.40.50.2300">
    <property type="match status" value="1"/>
</dbReference>
<keyword evidence="1" id="KW-0732">Signal</keyword>
<dbReference type="Proteomes" id="UP000307956">
    <property type="component" value="Unassembled WGS sequence"/>
</dbReference>
<evidence type="ECO:0000256" key="1">
    <source>
        <dbReference type="SAM" id="SignalP"/>
    </source>
</evidence>
<evidence type="ECO:0000313" key="3">
    <source>
        <dbReference type="Proteomes" id="UP000307956"/>
    </source>
</evidence>
<organism evidence="2 3">
    <name type="scientific">Pseudothauera rhizosphaerae</name>
    <dbReference type="NCBI Taxonomy" id="2565932"/>
    <lineage>
        <taxon>Bacteria</taxon>
        <taxon>Pseudomonadati</taxon>
        <taxon>Pseudomonadota</taxon>
        <taxon>Betaproteobacteria</taxon>
        <taxon>Rhodocyclales</taxon>
        <taxon>Zoogloeaceae</taxon>
        <taxon>Pseudothauera</taxon>
    </lineage>
</organism>
<dbReference type="PANTHER" id="PTHR35271">
    <property type="entry name" value="ABC TRANSPORTER, SUBSTRATE-BINDING LIPOPROTEIN-RELATED"/>
    <property type="match status" value="1"/>
</dbReference>
<proteinExistence type="predicted"/>
<name>A0A4S4AQZ9_9RHOO</name>
<accession>A0A4S4AQZ9</accession>
<dbReference type="EMBL" id="SSOD01000005">
    <property type="protein sequence ID" value="THF62174.1"/>
    <property type="molecule type" value="Genomic_DNA"/>
</dbReference>
<comment type="caution">
    <text evidence="2">The sequence shown here is derived from an EMBL/GenBank/DDBJ whole genome shotgun (WGS) entry which is preliminary data.</text>
</comment>
<keyword evidence="3" id="KW-1185">Reference proteome</keyword>
<feature type="chain" id="PRO_5020568115" description="ABC transport system substrate-binding protein" evidence="1">
    <location>
        <begin position="25"/>
        <end position="305"/>
    </location>
</feature>
<dbReference type="PANTHER" id="PTHR35271:SF1">
    <property type="entry name" value="ABC TRANSPORTER, SUBSTRATE-BINDING LIPOPROTEIN"/>
    <property type="match status" value="1"/>
</dbReference>
<reference evidence="2 3" key="1">
    <citation type="submission" date="2019-04" db="EMBL/GenBank/DDBJ databases">
        <title>Azoarcus rhizosphaerae sp. nov. isolated from rhizosphere of Ficus religiosa.</title>
        <authorList>
            <person name="Lin S.-Y."/>
            <person name="Hameed A."/>
            <person name="Hsu Y.-H."/>
            <person name="Young C.-C."/>
        </authorList>
    </citation>
    <scope>NUCLEOTIDE SEQUENCE [LARGE SCALE GENOMIC DNA]</scope>
    <source>
        <strain evidence="2 3">CC-YHH848</strain>
    </source>
</reference>
<feature type="signal peptide" evidence="1">
    <location>
        <begin position="1"/>
        <end position="24"/>
    </location>
</feature>
<gene>
    <name evidence="2" type="ORF">E6O51_08465</name>
</gene>
<dbReference type="InterPro" id="IPR007487">
    <property type="entry name" value="ABC_transpt-TYRBP-like"/>
</dbReference>